<feature type="domain" description="F-box" evidence="1">
    <location>
        <begin position="28"/>
        <end position="75"/>
    </location>
</feature>
<dbReference type="Gene3D" id="3.80.10.10">
    <property type="entry name" value="Ribonuclease Inhibitor"/>
    <property type="match status" value="1"/>
</dbReference>
<dbReference type="SMART" id="SM00256">
    <property type="entry name" value="FBOX"/>
    <property type="match status" value="1"/>
</dbReference>
<keyword evidence="3" id="KW-1185">Reference proteome</keyword>
<evidence type="ECO:0000313" key="3">
    <source>
        <dbReference type="Proteomes" id="UP000472263"/>
    </source>
</evidence>
<organism evidence="2 3">
    <name type="scientific">Myripristis murdjan</name>
    <name type="common">pinecone soldierfish</name>
    <dbReference type="NCBI Taxonomy" id="586833"/>
    <lineage>
        <taxon>Eukaryota</taxon>
        <taxon>Metazoa</taxon>
        <taxon>Chordata</taxon>
        <taxon>Craniata</taxon>
        <taxon>Vertebrata</taxon>
        <taxon>Euteleostomi</taxon>
        <taxon>Actinopterygii</taxon>
        <taxon>Neopterygii</taxon>
        <taxon>Teleostei</taxon>
        <taxon>Neoteleostei</taxon>
        <taxon>Acanthomorphata</taxon>
        <taxon>Holocentriformes</taxon>
        <taxon>Holocentridae</taxon>
        <taxon>Myripristis</taxon>
    </lineage>
</organism>
<dbReference type="Proteomes" id="UP000472263">
    <property type="component" value="Chromosome 22"/>
</dbReference>
<dbReference type="Pfam" id="PF12937">
    <property type="entry name" value="F-box-like"/>
    <property type="match status" value="1"/>
</dbReference>
<dbReference type="Gene3D" id="1.20.1280.50">
    <property type="match status" value="1"/>
</dbReference>
<protein>
    <submittedName>
        <fullName evidence="2">Uncharacterized LOC115354228</fullName>
    </submittedName>
</protein>
<dbReference type="Ensembl" id="ENSMMDT00005016281.1">
    <property type="protein sequence ID" value="ENSMMDP00005015863.1"/>
    <property type="gene ID" value="ENSMMDG00005008049.1"/>
</dbReference>
<gene>
    <name evidence="2" type="primary">im:7136021</name>
</gene>
<dbReference type="AlphaFoldDB" id="A0A667XNS6"/>
<accession>A0A667XNS6</accession>
<name>A0A667XNS6_9TELE</name>
<reference evidence="2" key="3">
    <citation type="submission" date="2025-09" db="UniProtKB">
        <authorList>
            <consortium name="Ensembl"/>
        </authorList>
    </citation>
    <scope>IDENTIFICATION</scope>
</reference>
<evidence type="ECO:0000313" key="2">
    <source>
        <dbReference type="Ensembl" id="ENSMMDP00005015863.1"/>
    </source>
</evidence>
<reference evidence="2" key="1">
    <citation type="submission" date="2019-06" db="EMBL/GenBank/DDBJ databases">
        <authorList>
            <consortium name="Wellcome Sanger Institute Data Sharing"/>
        </authorList>
    </citation>
    <scope>NUCLEOTIDE SEQUENCE [LARGE SCALE GENOMIC DNA]</scope>
</reference>
<reference evidence="2" key="2">
    <citation type="submission" date="2025-08" db="UniProtKB">
        <authorList>
            <consortium name="Ensembl"/>
        </authorList>
    </citation>
    <scope>IDENTIFICATION</scope>
</reference>
<dbReference type="SUPFAM" id="SSF81383">
    <property type="entry name" value="F-box domain"/>
    <property type="match status" value="1"/>
</dbReference>
<sequence length="360" mass="40589">MRVSRAGDAVLTFRRSCLCVPCRVPYMPAGERRLPDELWLQVFCFLSVRDKLSVRATCRHFLQLLDGCCGLWRDFCVVLSHFSAYNRPFWRSLARRRVDSVVLRRARRKHLKQLALWLPDVGGITIDGWSEAGADELRRFARLRRLAVSGCVRPLRVLDFLLPLSQQLTQLSVCNVRLACSAADFVVAASTMTRLTSLLFHHDGSQSVPLAAFHALLRLPDLQHLSWEMITYKTLPQDFFSPAPPAGGALRLSSLQLLNYDTVVSQEVLRPLSRLRSLSVYHLYSVPGPTCHLQTWLSALQQLSSLSVHGITTCQMTTSCAWRGCSSWKLWRFWTRTTNRTGSATSPAHACCASSPSCRV</sequence>
<dbReference type="GeneTree" id="ENSGT00530000069038"/>
<dbReference type="InterPro" id="IPR032675">
    <property type="entry name" value="LRR_dom_sf"/>
</dbReference>
<proteinExistence type="predicted"/>
<dbReference type="InterPro" id="IPR001810">
    <property type="entry name" value="F-box_dom"/>
</dbReference>
<dbReference type="InterPro" id="IPR036047">
    <property type="entry name" value="F-box-like_dom_sf"/>
</dbReference>
<dbReference type="PROSITE" id="PS50181">
    <property type="entry name" value="FBOX"/>
    <property type="match status" value="1"/>
</dbReference>
<evidence type="ECO:0000259" key="1">
    <source>
        <dbReference type="PROSITE" id="PS50181"/>
    </source>
</evidence>
<dbReference type="SUPFAM" id="SSF52047">
    <property type="entry name" value="RNI-like"/>
    <property type="match status" value="1"/>
</dbReference>